<name>A0A5N0UQ89_9PSEU</name>
<keyword evidence="3" id="KW-1185">Reference proteome</keyword>
<dbReference type="AlphaFoldDB" id="A0A5N0UQ89"/>
<evidence type="ECO:0000313" key="3">
    <source>
        <dbReference type="Proteomes" id="UP000319769"/>
    </source>
</evidence>
<protein>
    <submittedName>
        <fullName evidence="2">Uncharacterized protein</fullName>
    </submittedName>
</protein>
<feature type="region of interest" description="Disordered" evidence="1">
    <location>
        <begin position="63"/>
        <end position="99"/>
    </location>
</feature>
<reference evidence="2" key="1">
    <citation type="submission" date="2019-09" db="EMBL/GenBank/DDBJ databases">
        <authorList>
            <person name="Teo W.F.A."/>
            <person name="Duangmal K."/>
        </authorList>
    </citation>
    <scope>NUCLEOTIDE SEQUENCE [LARGE SCALE GENOMIC DNA]</scope>
    <source>
        <strain evidence="2">K81G1</strain>
    </source>
</reference>
<organism evidence="2 3">
    <name type="scientific">Amycolatopsis acidicola</name>
    <dbReference type="NCBI Taxonomy" id="2596893"/>
    <lineage>
        <taxon>Bacteria</taxon>
        <taxon>Bacillati</taxon>
        <taxon>Actinomycetota</taxon>
        <taxon>Actinomycetes</taxon>
        <taxon>Pseudonocardiales</taxon>
        <taxon>Pseudonocardiaceae</taxon>
        <taxon>Amycolatopsis</taxon>
    </lineage>
</organism>
<proteinExistence type="predicted"/>
<evidence type="ECO:0000313" key="2">
    <source>
        <dbReference type="EMBL" id="KAA9150839.1"/>
    </source>
</evidence>
<dbReference type="Proteomes" id="UP000319769">
    <property type="component" value="Unassembled WGS sequence"/>
</dbReference>
<dbReference type="EMBL" id="VMNW02000111">
    <property type="protein sequence ID" value="KAA9150839.1"/>
    <property type="molecule type" value="Genomic_DNA"/>
</dbReference>
<gene>
    <name evidence="2" type="ORF">FPZ12_040295</name>
</gene>
<sequence length="99" mass="10142">MTLPLTRVLALPRELGMPPLVLGDDEALAVVLGLAAGERLGLGPAAPAAASAPARFPRMAVRRPPSGRITRRARGTGPPSRRGGATGAYAHRVITKSSA</sequence>
<evidence type="ECO:0000256" key="1">
    <source>
        <dbReference type="SAM" id="MobiDB-lite"/>
    </source>
</evidence>
<dbReference type="RefSeq" id="WP_144756791.1">
    <property type="nucleotide sequence ID" value="NZ_VMNW02000111.1"/>
</dbReference>
<accession>A0A5N0UQ89</accession>
<comment type="caution">
    <text evidence="2">The sequence shown here is derived from an EMBL/GenBank/DDBJ whole genome shotgun (WGS) entry which is preliminary data.</text>
</comment>